<feature type="transmembrane region" description="Helical" evidence="1">
    <location>
        <begin position="20"/>
        <end position="38"/>
    </location>
</feature>
<evidence type="ECO:0000313" key="2">
    <source>
        <dbReference type="EMBL" id="CAB4307205.1"/>
    </source>
</evidence>
<sequence length="160" mass="18566">MSSSNERIPLRKEEMKKGLFHSPISSVLIMFVLVLHGIETYVKVRVHGWEELQAYRCWAEFSILVVFIYLYQVLVDEKRRVLKKPVKALEDEDDNATKLHTQDSKPWMDTYIYTIDSSFGESVKKETGFDLKDANVKVGELRTDIGISLVEMDIYQDMGI</sequence>
<keyword evidence="1" id="KW-0812">Transmembrane</keyword>
<dbReference type="Proteomes" id="UP000507245">
    <property type="component" value="Unassembled WGS sequence"/>
</dbReference>
<organism evidence="2 3">
    <name type="scientific">Prunus armeniaca</name>
    <name type="common">Apricot</name>
    <name type="synonym">Armeniaca vulgaris</name>
    <dbReference type="NCBI Taxonomy" id="36596"/>
    <lineage>
        <taxon>Eukaryota</taxon>
        <taxon>Viridiplantae</taxon>
        <taxon>Streptophyta</taxon>
        <taxon>Embryophyta</taxon>
        <taxon>Tracheophyta</taxon>
        <taxon>Spermatophyta</taxon>
        <taxon>Magnoliopsida</taxon>
        <taxon>eudicotyledons</taxon>
        <taxon>Gunneridae</taxon>
        <taxon>Pentapetalae</taxon>
        <taxon>rosids</taxon>
        <taxon>fabids</taxon>
        <taxon>Rosales</taxon>
        <taxon>Rosaceae</taxon>
        <taxon>Amygdaloideae</taxon>
        <taxon>Amygdaleae</taxon>
        <taxon>Prunus</taxon>
    </lineage>
</organism>
<reference evidence="3" key="1">
    <citation type="journal article" date="2020" name="Genome Biol.">
        <title>Gamete binning: chromosome-level and haplotype-resolved genome assembly enabled by high-throughput single-cell sequencing of gamete genomes.</title>
        <authorList>
            <person name="Campoy J.A."/>
            <person name="Sun H."/>
            <person name="Goel M."/>
            <person name="Jiao W.-B."/>
            <person name="Folz-Donahue K."/>
            <person name="Wang N."/>
            <person name="Rubio M."/>
            <person name="Liu C."/>
            <person name="Kukat C."/>
            <person name="Ruiz D."/>
            <person name="Huettel B."/>
            <person name="Schneeberger K."/>
        </authorList>
    </citation>
    <scope>NUCLEOTIDE SEQUENCE [LARGE SCALE GENOMIC DNA]</scope>
    <source>
        <strain evidence="3">cv. Rojo Pasion</strain>
    </source>
</reference>
<proteinExistence type="predicted"/>
<name>A0A6J5X571_PRUAR</name>
<feature type="transmembrane region" description="Helical" evidence="1">
    <location>
        <begin position="58"/>
        <end position="75"/>
    </location>
</feature>
<dbReference type="EMBL" id="CAEKKB010000004">
    <property type="protein sequence ID" value="CAB4307205.1"/>
    <property type="molecule type" value="Genomic_DNA"/>
</dbReference>
<keyword evidence="1" id="KW-1133">Transmembrane helix</keyword>
<evidence type="ECO:0000313" key="3">
    <source>
        <dbReference type="Proteomes" id="UP000507245"/>
    </source>
</evidence>
<keyword evidence="3" id="KW-1185">Reference proteome</keyword>
<accession>A0A6J5X571</accession>
<keyword evidence="1" id="KW-0472">Membrane</keyword>
<dbReference type="AlphaFoldDB" id="A0A6J5X571"/>
<gene>
    <name evidence="2" type="ORF">ORAREDHAP_LOCUS25746</name>
</gene>
<protein>
    <submittedName>
        <fullName evidence="2">Uncharacterized protein</fullName>
    </submittedName>
</protein>
<evidence type="ECO:0000256" key="1">
    <source>
        <dbReference type="SAM" id="Phobius"/>
    </source>
</evidence>